<dbReference type="InterPro" id="IPR036397">
    <property type="entry name" value="RNaseH_sf"/>
</dbReference>
<dbReference type="Pfam" id="PF01498">
    <property type="entry name" value="HTH_Tnp_Tc3_2"/>
    <property type="match status" value="1"/>
</dbReference>
<dbReference type="GO" id="GO:0003677">
    <property type="term" value="F:DNA binding"/>
    <property type="evidence" value="ECO:0007669"/>
    <property type="project" value="InterPro"/>
</dbReference>
<protein>
    <submittedName>
        <fullName evidence="3">HTH_Tnp_Tc3_2 domain-containing protein</fullName>
    </submittedName>
</protein>
<name>A0A8R1HUX9_CAEJA</name>
<dbReference type="InterPro" id="IPR052338">
    <property type="entry name" value="Transposase_5"/>
</dbReference>
<feature type="domain" description="Transposase Tc1-like" evidence="2">
    <location>
        <begin position="66"/>
        <end position="131"/>
    </location>
</feature>
<reference evidence="3" key="2">
    <citation type="submission" date="2022-06" db="UniProtKB">
        <authorList>
            <consortium name="EnsemblMetazoa"/>
        </authorList>
    </citation>
    <scope>IDENTIFICATION</scope>
    <source>
        <strain evidence="3">DF5081</strain>
    </source>
</reference>
<dbReference type="AlphaFoldDB" id="A0A8R1HUX9"/>
<dbReference type="GO" id="GO:0005634">
    <property type="term" value="C:nucleus"/>
    <property type="evidence" value="ECO:0007669"/>
    <property type="project" value="UniProtKB-SubCell"/>
</dbReference>
<dbReference type="Proteomes" id="UP000005237">
    <property type="component" value="Unassembled WGS sequence"/>
</dbReference>
<evidence type="ECO:0000256" key="1">
    <source>
        <dbReference type="ARBA" id="ARBA00004123"/>
    </source>
</evidence>
<dbReference type="Gene3D" id="1.10.10.60">
    <property type="entry name" value="Homeodomain-like"/>
    <property type="match status" value="1"/>
</dbReference>
<organism evidence="3 4">
    <name type="scientific">Caenorhabditis japonica</name>
    <dbReference type="NCBI Taxonomy" id="281687"/>
    <lineage>
        <taxon>Eukaryota</taxon>
        <taxon>Metazoa</taxon>
        <taxon>Ecdysozoa</taxon>
        <taxon>Nematoda</taxon>
        <taxon>Chromadorea</taxon>
        <taxon>Rhabditida</taxon>
        <taxon>Rhabditina</taxon>
        <taxon>Rhabditomorpha</taxon>
        <taxon>Rhabditoidea</taxon>
        <taxon>Rhabditidae</taxon>
        <taxon>Peloderinae</taxon>
        <taxon>Caenorhabditis</taxon>
    </lineage>
</organism>
<dbReference type="Gene3D" id="3.30.420.10">
    <property type="entry name" value="Ribonuclease H-like superfamily/Ribonuclease H"/>
    <property type="match status" value="2"/>
</dbReference>
<reference evidence="4" key="1">
    <citation type="submission" date="2010-08" db="EMBL/GenBank/DDBJ databases">
        <authorList>
            <consortium name="Caenorhabditis japonica Sequencing Consortium"/>
            <person name="Wilson R.K."/>
        </authorList>
    </citation>
    <scope>NUCLEOTIDE SEQUENCE [LARGE SCALE GENOMIC DNA]</scope>
    <source>
        <strain evidence="4">DF5081</strain>
    </source>
</reference>
<evidence type="ECO:0000313" key="3">
    <source>
        <dbReference type="EnsemblMetazoa" id="CJA09304.1"/>
    </source>
</evidence>
<keyword evidence="4" id="KW-1185">Reference proteome</keyword>
<dbReference type="PANTHER" id="PTHR23022">
    <property type="entry name" value="TRANSPOSABLE ELEMENT-RELATED"/>
    <property type="match status" value="1"/>
</dbReference>
<dbReference type="Gene3D" id="1.10.10.10">
    <property type="entry name" value="Winged helix-like DNA-binding domain superfamily/Winged helix DNA-binding domain"/>
    <property type="match status" value="1"/>
</dbReference>
<sequence length="310" mass="35282">MGRGKPLTDYEQGLIDANPALGMSNRRIAVFMGSSINVVNNYIKDPLHYDTKKSPGRPSLLLDRDKRNIVRKTSNAVTSCAKIKSYLGLNVFSEAVRLVLKKRKFIKHRKMKKAPFLTAVHKQKRLEFARKSARTDWRKVIFSDEKKFNCDGPGGYRSYWQDLRKQPLRFSRRNFKGGGCMVWAAISSVGRVNLCFVSKRMAGAEYRICLRRRSSLSQSSSHNQMVGGQKDPHPGLAGLSLDMNIIENVWGYMVHKIYEGNKSYVNVAQLKRAIEAAWLTVDQQLIDNLYPSLDSRIFELTTNQGGHTSY</sequence>
<dbReference type="GO" id="GO:0006313">
    <property type="term" value="P:DNA transposition"/>
    <property type="evidence" value="ECO:0007669"/>
    <property type="project" value="InterPro"/>
</dbReference>
<evidence type="ECO:0000259" key="2">
    <source>
        <dbReference type="Pfam" id="PF01498"/>
    </source>
</evidence>
<dbReference type="GO" id="GO:0015074">
    <property type="term" value="P:DNA integration"/>
    <property type="evidence" value="ECO:0007669"/>
    <property type="project" value="InterPro"/>
</dbReference>
<dbReference type="InterPro" id="IPR002492">
    <property type="entry name" value="Transposase_Tc1-like"/>
</dbReference>
<dbReference type="EnsemblMetazoa" id="CJA09304.1">
    <property type="protein sequence ID" value="CJA09304.1"/>
    <property type="gene ID" value="WBGene00128509"/>
</dbReference>
<dbReference type="InterPro" id="IPR009057">
    <property type="entry name" value="Homeodomain-like_sf"/>
</dbReference>
<evidence type="ECO:0000313" key="4">
    <source>
        <dbReference type="Proteomes" id="UP000005237"/>
    </source>
</evidence>
<dbReference type="InterPro" id="IPR036388">
    <property type="entry name" value="WH-like_DNA-bd_sf"/>
</dbReference>
<dbReference type="PANTHER" id="PTHR23022:SF129">
    <property type="entry name" value="TRANSPOSABLE ELEMENT TC3 TRANSPOSASE"/>
    <property type="match status" value="1"/>
</dbReference>
<accession>A0A8R1HUX9</accession>
<comment type="subcellular location">
    <subcellularLocation>
        <location evidence="1">Nucleus</location>
    </subcellularLocation>
</comment>
<dbReference type="SUPFAM" id="SSF46689">
    <property type="entry name" value="Homeodomain-like"/>
    <property type="match status" value="1"/>
</dbReference>
<proteinExistence type="predicted"/>